<evidence type="ECO:0000256" key="3">
    <source>
        <dbReference type="ARBA" id="ARBA00022692"/>
    </source>
</evidence>
<dbReference type="Pfam" id="PF02361">
    <property type="entry name" value="CbiQ"/>
    <property type="match status" value="1"/>
</dbReference>
<gene>
    <name evidence="7" type="primary">cbiQ</name>
    <name evidence="7" type="ORF">NV381_10055</name>
</gene>
<sequence length="268" mass="30630">MIKFIDSLSYNNKLRTVSPMWKIGFAAVLFLLSYLSHPVTQLVISGWLVVWTVSYAQIRAKYYLRLIAAPCLFYAASLPAILIEFQRSTELSTLAQASTILFTFLHWTAFLTDNGVHTAIILLTRIIACLSCMTFIMLTTPVSELFQVMKKLRVPALVLEMMLIMYRFLFLLESTAYDMYTAQKSRGGQTGFTNRLNDTAILIVRLFAKSMQRYKGVSHGLITRGFIDEIHMAPYQGKPVPSRCLWESCTGIIILILLELWLGWREML</sequence>
<keyword evidence="8" id="KW-1185">Reference proteome</keyword>
<evidence type="ECO:0000256" key="4">
    <source>
        <dbReference type="ARBA" id="ARBA00022989"/>
    </source>
</evidence>
<protein>
    <submittedName>
        <fullName evidence="7">Cobalt ECF transporter T component CbiQ</fullName>
    </submittedName>
</protein>
<dbReference type="Proteomes" id="UP001300012">
    <property type="component" value="Unassembled WGS sequence"/>
</dbReference>
<dbReference type="RefSeq" id="WP_258213142.1">
    <property type="nucleotide sequence ID" value="NZ_JANQBD010000006.1"/>
</dbReference>
<comment type="caution">
    <text evidence="7">The sequence shown here is derived from an EMBL/GenBank/DDBJ whole genome shotgun (WGS) entry which is preliminary data.</text>
</comment>
<dbReference type="PANTHER" id="PTHR43723:SF1">
    <property type="entry name" value="COBALT TRANSPORT PROTEIN CBIQ"/>
    <property type="match status" value="1"/>
</dbReference>
<evidence type="ECO:0000256" key="6">
    <source>
        <dbReference type="SAM" id="Phobius"/>
    </source>
</evidence>
<dbReference type="PANTHER" id="PTHR43723">
    <property type="entry name" value="COBALT TRANSPORT PROTEIN CBIQ"/>
    <property type="match status" value="1"/>
</dbReference>
<evidence type="ECO:0000313" key="7">
    <source>
        <dbReference type="EMBL" id="MCR8631544.1"/>
    </source>
</evidence>
<keyword evidence="5 6" id="KW-0472">Membrane</keyword>
<organism evidence="7 8">
    <name type="scientific">Paenibacillus radicis</name>
    <name type="common">ex Xue et al. 2023</name>
    <dbReference type="NCBI Taxonomy" id="2972489"/>
    <lineage>
        <taxon>Bacteria</taxon>
        <taxon>Bacillati</taxon>
        <taxon>Bacillota</taxon>
        <taxon>Bacilli</taxon>
        <taxon>Bacillales</taxon>
        <taxon>Paenibacillaceae</taxon>
        <taxon>Paenibacillus</taxon>
    </lineage>
</organism>
<name>A0ABT1YGL7_9BACL</name>
<feature type="transmembrane region" description="Helical" evidence="6">
    <location>
        <begin position="152"/>
        <end position="172"/>
    </location>
</feature>
<dbReference type="CDD" id="cd16914">
    <property type="entry name" value="EcfT"/>
    <property type="match status" value="1"/>
</dbReference>
<keyword evidence="3 6" id="KW-0812">Transmembrane</keyword>
<feature type="transmembrane region" description="Helical" evidence="6">
    <location>
        <begin position="94"/>
        <end position="112"/>
    </location>
</feature>
<dbReference type="NCBIfam" id="TIGR02454">
    <property type="entry name" value="ECF_T_CbiQ"/>
    <property type="match status" value="1"/>
</dbReference>
<feature type="transmembrane region" description="Helical" evidence="6">
    <location>
        <begin position="62"/>
        <end position="82"/>
    </location>
</feature>
<dbReference type="InterPro" id="IPR012809">
    <property type="entry name" value="ECF_CbiQ"/>
</dbReference>
<evidence type="ECO:0000256" key="2">
    <source>
        <dbReference type="ARBA" id="ARBA00022475"/>
    </source>
</evidence>
<proteinExistence type="predicted"/>
<feature type="transmembrane region" description="Helical" evidence="6">
    <location>
        <begin position="245"/>
        <end position="264"/>
    </location>
</feature>
<evidence type="ECO:0000256" key="5">
    <source>
        <dbReference type="ARBA" id="ARBA00023136"/>
    </source>
</evidence>
<dbReference type="InterPro" id="IPR052770">
    <property type="entry name" value="Cobalt_transport_CbiQ"/>
</dbReference>
<comment type="subcellular location">
    <subcellularLocation>
        <location evidence="1">Cell membrane</location>
        <topology evidence="1">Multi-pass membrane protein</topology>
    </subcellularLocation>
</comment>
<feature type="transmembrane region" description="Helical" evidence="6">
    <location>
        <begin position="118"/>
        <end position="140"/>
    </location>
</feature>
<reference evidence="7 8" key="1">
    <citation type="submission" date="2022-08" db="EMBL/GenBank/DDBJ databases">
        <title>Paenibacillus endoradicis sp. nov., Paenibacillus radicibacter sp. nov and Paenibacillus pararadicis sp. nov., three cold-adapted plant growth-promoting bacteria isolated from root of Larix gmelinii in Great Khingan.</title>
        <authorList>
            <person name="Xue H."/>
        </authorList>
    </citation>
    <scope>NUCLEOTIDE SEQUENCE [LARGE SCALE GENOMIC DNA]</scope>
    <source>
        <strain evidence="7 8">N5-1-1-5</strain>
    </source>
</reference>
<dbReference type="InterPro" id="IPR003339">
    <property type="entry name" value="ABC/ECF_trnsptr_transmembrane"/>
</dbReference>
<accession>A0ABT1YGL7</accession>
<dbReference type="EMBL" id="JANQBD010000006">
    <property type="protein sequence ID" value="MCR8631544.1"/>
    <property type="molecule type" value="Genomic_DNA"/>
</dbReference>
<keyword evidence="2" id="KW-1003">Cell membrane</keyword>
<evidence type="ECO:0000256" key="1">
    <source>
        <dbReference type="ARBA" id="ARBA00004651"/>
    </source>
</evidence>
<keyword evidence="4 6" id="KW-1133">Transmembrane helix</keyword>
<evidence type="ECO:0000313" key="8">
    <source>
        <dbReference type="Proteomes" id="UP001300012"/>
    </source>
</evidence>